<proteinExistence type="predicted"/>
<reference evidence="2 3" key="1">
    <citation type="journal article" date="2016" name="Appl. Microbiol. Biotechnol.">
        <title>Characterization of T-DNA insertion mutants with decreased virulence in the entomopathogenic fungus Beauveria bassiana JEF-007.</title>
        <authorList>
            <person name="Kim S."/>
            <person name="Lee S.J."/>
            <person name="Nai Y.S."/>
            <person name="Yu J.S."/>
            <person name="Lee M.R."/>
            <person name="Yang Y.T."/>
            <person name="Kim J.S."/>
        </authorList>
    </citation>
    <scope>NUCLEOTIDE SEQUENCE [LARGE SCALE GENOMIC DNA]</scope>
    <source>
        <strain evidence="2 3">JEF-007</strain>
    </source>
</reference>
<evidence type="ECO:0000313" key="2">
    <source>
        <dbReference type="EMBL" id="PMB63334.1"/>
    </source>
</evidence>
<name>A0A2N6N7U6_BEABA</name>
<protein>
    <submittedName>
        <fullName evidence="2">Uncharacterized protein</fullName>
    </submittedName>
</protein>
<dbReference type="Proteomes" id="UP000235728">
    <property type="component" value="Unassembled WGS sequence"/>
</dbReference>
<sequence length="106" mass="11430">MLLTLITFIPASLPPVIRISFDSIAMGFVLPSPPDFIAILVIPPRSLRSTTVILSIAPLIARAVTALVPSTLVAFISIIKIPIKTPTPASAPLSRSLSSTWRRCRR</sequence>
<gene>
    <name evidence="2" type="ORF">BM221_010847</name>
</gene>
<feature type="compositionally biased region" description="Low complexity" evidence="1">
    <location>
        <begin position="86"/>
        <end position="100"/>
    </location>
</feature>
<feature type="region of interest" description="Disordered" evidence="1">
    <location>
        <begin position="86"/>
        <end position="106"/>
    </location>
</feature>
<organism evidence="2 3">
    <name type="scientific">Beauveria bassiana</name>
    <name type="common">White muscardine disease fungus</name>
    <name type="synonym">Tritirachium shiotae</name>
    <dbReference type="NCBI Taxonomy" id="176275"/>
    <lineage>
        <taxon>Eukaryota</taxon>
        <taxon>Fungi</taxon>
        <taxon>Dikarya</taxon>
        <taxon>Ascomycota</taxon>
        <taxon>Pezizomycotina</taxon>
        <taxon>Sordariomycetes</taxon>
        <taxon>Hypocreomycetidae</taxon>
        <taxon>Hypocreales</taxon>
        <taxon>Cordycipitaceae</taxon>
        <taxon>Beauveria</taxon>
    </lineage>
</organism>
<evidence type="ECO:0000313" key="3">
    <source>
        <dbReference type="Proteomes" id="UP000235728"/>
    </source>
</evidence>
<evidence type="ECO:0000256" key="1">
    <source>
        <dbReference type="SAM" id="MobiDB-lite"/>
    </source>
</evidence>
<accession>A0A2N6N7U6</accession>
<comment type="caution">
    <text evidence="2">The sequence shown here is derived from an EMBL/GenBank/DDBJ whole genome shotgun (WGS) entry which is preliminary data.</text>
</comment>
<dbReference type="EMBL" id="MRVG01000028">
    <property type="protein sequence ID" value="PMB63334.1"/>
    <property type="molecule type" value="Genomic_DNA"/>
</dbReference>
<dbReference type="AlphaFoldDB" id="A0A2N6N7U6"/>